<dbReference type="RefSeq" id="WP_209359797.1">
    <property type="nucleotide sequence ID" value="NZ_JAGISH010000002.1"/>
</dbReference>
<dbReference type="InterPro" id="IPR020308">
    <property type="entry name" value="Uncharacterised_Ynq1"/>
</dbReference>
<organism evidence="2 3">
    <name type="scientific">Sagittula salina</name>
    <dbReference type="NCBI Taxonomy" id="2820268"/>
    <lineage>
        <taxon>Bacteria</taxon>
        <taxon>Pseudomonadati</taxon>
        <taxon>Pseudomonadota</taxon>
        <taxon>Alphaproteobacteria</taxon>
        <taxon>Rhodobacterales</taxon>
        <taxon>Roseobacteraceae</taxon>
        <taxon>Sagittula</taxon>
    </lineage>
</organism>
<dbReference type="Pfam" id="PF17272">
    <property type="entry name" value="DUF5337"/>
    <property type="match status" value="1"/>
</dbReference>
<evidence type="ECO:0000256" key="1">
    <source>
        <dbReference type="SAM" id="Phobius"/>
    </source>
</evidence>
<protein>
    <submittedName>
        <fullName evidence="2">DUF5337 domain-containing protein</fullName>
    </submittedName>
</protein>
<sequence length="72" mass="8233">MANKNDLNRHGRKIALMIAGVGLYWITITALGQALDWSQRLRALFDLVALAGFIWAVWMIYGLWRARQDDEG</sequence>
<feature type="transmembrane region" description="Helical" evidence="1">
    <location>
        <begin position="41"/>
        <end position="64"/>
    </location>
</feature>
<comment type="caution">
    <text evidence="2">The sequence shown here is derived from an EMBL/GenBank/DDBJ whole genome shotgun (WGS) entry which is preliminary data.</text>
</comment>
<feature type="transmembrane region" description="Helical" evidence="1">
    <location>
        <begin position="14"/>
        <end position="35"/>
    </location>
</feature>
<keyword evidence="1" id="KW-0472">Membrane</keyword>
<dbReference type="AlphaFoldDB" id="A0A940MLH3"/>
<evidence type="ECO:0000313" key="3">
    <source>
        <dbReference type="Proteomes" id="UP000675940"/>
    </source>
</evidence>
<keyword evidence="3" id="KW-1185">Reference proteome</keyword>
<accession>A0A940MLH3</accession>
<dbReference type="Proteomes" id="UP000675940">
    <property type="component" value="Unassembled WGS sequence"/>
</dbReference>
<name>A0A940MLH3_9RHOB</name>
<dbReference type="EMBL" id="JAGISH010000002">
    <property type="protein sequence ID" value="MBP0481950.1"/>
    <property type="molecule type" value="Genomic_DNA"/>
</dbReference>
<gene>
    <name evidence="2" type="ORF">J5474_05510</name>
</gene>
<keyword evidence="1" id="KW-0812">Transmembrane</keyword>
<evidence type="ECO:0000313" key="2">
    <source>
        <dbReference type="EMBL" id="MBP0481950.1"/>
    </source>
</evidence>
<proteinExistence type="predicted"/>
<keyword evidence="1" id="KW-1133">Transmembrane helix</keyword>
<reference evidence="2" key="1">
    <citation type="submission" date="2021-03" db="EMBL/GenBank/DDBJ databases">
        <title>Sagittula salina sp. nov. strain M10.9X isolated from the marine waste.</title>
        <authorList>
            <person name="Satari L."/>
            <person name="Molina-Menor E."/>
            <person name="Vidal-Verdu A."/>
            <person name="Pascual J."/>
            <person name="Pereto J."/>
            <person name="Porcar M."/>
        </authorList>
    </citation>
    <scope>NUCLEOTIDE SEQUENCE</scope>
    <source>
        <strain evidence="2">M10.9X</strain>
    </source>
</reference>